<comment type="caution">
    <text evidence="4">The sequence shown here is derived from an EMBL/GenBank/DDBJ whole genome shotgun (WGS) entry which is preliminary data.</text>
</comment>
<feature type="transmembrane region" description="Helical" evidence="1">
    <location>
        <begin position="152"/>
        <end position="170"/>
    </location>
</feature>
<feature type="transmembrane region" description="Helical" evidence="1">
    <location>
        <begin position="226"/>
        <end position="249"/>
    </location>
</feature>
<organism evidence="4 5">
    <name type="scientific">Flavobacterium macacae</name>
    <dbReference type="NCBI Taxonomy" id="2488993"/>
    <lineage>
        <taxon>Bacteria</taxon>
        <taxon>Pseudomonadati</taxon>
        <taxon>Bacteroidota</taxon>
        <taxon>Flavobacteriia</taxon>
        <taxon>Flavobacteriales</taxon>
        <taxon>Flavobacteriaceae</taxon>
        <taxon>Flavobacterium</taxon>
    </lineage>
</organism>
<dbReference type="AlphaFoldDB" id="A0A3P3WID8"/>
<feature type="transmembrane region" description="Helical" evidence="1">
    <location>
        <begin position="332"/>
        <end position="353"/>
    </location>
</feature>
<evidence type="ECO:0008006" key="6">
    <source>
        <dbReference type="Google" id="ProtNLM"/>
    </source>
</evidence>
<evidence type="ECO:0000256" key="1">
    <source>
        <dbReference type="SAM" id="Phobius"/>
    </source>
</evidence>
<feature type="domain" description="DUF6311" evidence="3">
    <location>
        <begin position="446"/>
        <end position="553"/>
    </location>
</feature>
<dbReference type="InterPro" id="IPR046278">
    <property type="entry name" value="DUF6311"/>
</dbReference>
<dbReference type="OrthoDB" id="1814621at2"/>
<feature type="transmembrane region" description="Helical" evidence="1">
    <location>
        <begin position="380"/>
        <end position="397"/>
    </location>
</feature>
<protein>
    <recommendedName>
        <fullName evidence="6">Glycosyltransferase RgtA/B/C/D-like domain-containing protein</fullName>
    </recommendedName>
</protein>
<name>A0A3P3WID8_9FLAO</name>
<feature type="transmembrane region" description="Helical" evidence="1">
    <location>
        <begin position="102"/>
        <end position="121"/>
    </location>
</feature>
<dbReference type="EMBL" id="RQVR01000001">
    <property type="protein sequence ID" value="RRJ94146.1"/>
    <property type="molecule type" value="Genomic_DNA"/>
</dbReference>
<dbReference type="Pfam" id="PF19830">
    <property type="entry name" value="DUF6311"/>
    <property type="match status" value="1"/>
</dbReference>
<feature type="transmembrane region" description="Helical" evidence="1">
    <location>
        <begin position="298"/>
        <end position="316"/>
    </location>
</feature>
<gene>
    <name evidence="4" type="ORF">EG849_01360</name>
</gene>
<dbReference type="RefSeq" id="WP_125011288.1">
    <property type="nucleotide sequence ID" value="NZ_RQVR01000001.1"/>
</dbReference>
<feature type="transmembrane region" description="Helical" evidence="1">
    <location>
        <begin position="186"/>
        <end position="206"/>
    </location>
</feature>
<dbReference type="Pfam" id="PF25853">
    <property type="entry name" value="DUF6311_C"/>
    <property type="match status" value="1"/>
</dbReference>
<sequence length="705" mass="81680">MMFKKERYNYLIILLISVIAFHFSHGLDKLDPTNINWLMSVYHDWGTHYLGWAFYRNDPWTFPIGEIQSYNYPNGTNIGFTDSIPLLAILLKPFTSILPEDFQYFGFWLFLSSFLTGLYAFKIFKLFNVSSLYAFIAVVFFVLNPVLLFRSLHPALCAQWIIIASFYYYLIRTESTTANSVNKKQFLILALSALISPYLTAIIGIFNILLPVKNYFFDKSISKKMLFMYPVISILSVLIIWYILGMIGIGESVNLASSDSFNLMSFNLNSFFDSYGYFSKFLPKLGMVSDKQYEGFAYLGLGMILLAFFTLFWLGFKTLKDFKFLKTIEKKYLILFIACFLLSLFAITNHISLNEKILFKFSLPNSIEKICYTFRATGRFIWPMYYLIFIFSLLIFYKTKVASGLKYLILITLLILQCYDTQDLFKSNSLRTGPKKTFETKLADNEWKNVFKNFDEIITYPPFNTSILTPLDYQDFCFLALKSEKPITNGYVARVDAQKSQEFTSKIFQNLRNAIIQENQLFITTPQFIQDFNVLIAKNKVVLKMIDGYILIYSKDKKIDISTKDDNAYIASLVKDATQNDIQITTGNLTDTDEIKFYVENFNFDNNVLQVEGWAFIKNSKDNSKDSLFVILNEEARYYKIPANMLQRSDITSTYKTGKLDNSGFKTTFIGDKLENGNYKIFVGIKNEKGDLKYAKTDKSIKINN</sequence>
<keyword evidence="1" id="KW-1133">Transmembrane helix</keyword>
<dbReference type="Proteomes" id="UP000271937">
    <property type="component" value="Unassembled WGS sequence"/>
</dbReference>
<evidence type="ECO:0000313" key="4">
    <source>
        <dbReference type="EMBL" id="RRJ94146.1"/>
    </source>
</evidence>
<accession>A0A3P3WID8</accession>
<evidence type="ECO:0000313" key="5">
    <source>
        <dbReference type="Proteomes" id="UP000271937"/>
    </source>
</evidence>
<feature type="transmembrane region" description="Helical" evidence="1">
    <location>
        <begin position="126"/>
        <end position="146"/>
    </location>
</feature>
<proteinExistence type="predicted"/>
<feature type="domain" description="DUF6311" evidence="2">
    <location>
        <begin position="15"/>
        <end position="422"/>
    </location>
</feature>
<dbReference type="InterPro" id="IPR058671">
    <property type="entry name" value="DUF6311_C"/>
</dbReference>
<keyword evidence="1" id="KW-0472">Membrane</keyword>
<keyword evidence="5" id="KW-1185">Reference proteome</keyword>
<evidence type="ECO:0000259" key="3">
    <source>
        <dbReference type="Pfam" id="PF25853"/>
    </source>
</evidence>
<evidence type="ECO:0000259" key="2">
    <source>
        <dbReference type="Pfam" id="PF19830"/>
    </source>
</evidence>
<reference evidence="4 5" key="1">
    <citation type="submission" date="2018-11" db="EMBL/GenBank/DDBJ databases">
        <title>Flavobacterium sp. nov., YIM 102600 draft genome.</title>
        <authorList>
            <person name="Li G."/>
            <person name="Jiang Y."/>
        </authorList>
    </citation>
    <scope>NUCLEOTIDE SEQUENCE [LARGE SCALE GENOMIC DNA]</scope>
    <source>
        <strain evidence="4 5">YIM 102600</strain>
    </source>
</reference>
<keyword evidence="1" id="KW-0812">Transmembrane</keyword>